<dbReference type="RefSeq" id="WP_265790418.1">
    <property type="nucleotide sequence ID" value="NZ_BAABRS010000003.1"/>
</dbReference>
<feature type="region of interest" description="Disordered" evidence="3">
    <location>
        <begin position="36"/>
        <end position="91"/>
    </location>
</feature>
<comment type="caution">
    <text evidence="5">The sequence shown here is derived from an EMBL/GenBank/DDBJ whole genome shotgun (WGS) entry which is preliminary data.</text>
</comment>
<keyword evidence="2" id="KW-0342">GTP-binding</keyword>
<feature type="region of interest" description="Disordered" evidence="3">
    <location>
        <begin position="103"/>
        <end position="198"/>
    </location>
</feature>
<dbReference type="Pfam" id="PF00448">
    <property type="entry name" value="SRP54"/>
    <property type="match status" value="1"/>
</dbReference>
<accession>A0ABT3Q0J1</accession>
<evidence type="ECO:0000259" key="4">
    <source>
        <dbReference type="SMART" id="SM00962"/>
    </source>
</evidence>
<evidence type="ECO:0000313" key="5">
    <source>
        <dbReference type="EMBL" id="MCW9713604.1"/>
    </source>
</evidence>
<evidence type="ECO:0000313" key="6">
    <source>
        <dbReference type="Proteomes" id="UP001207337"/>
    </source>
</evidence>
<dbReference type="SUPFAM" id="SSF52540">
    <property type="entry name" value="P-loop containing nucleoside triphosphate hydrolases"/>
    <property type="match status" value="1"/>
</dbReference>
<reference evidence="5 6" key="1">
    <citation type="submission" date="2021-11" db="EMBL/GenBank/DDBJ databases">
        <title>Aliifidinibius sp. nov., a new bacterium isolated from saline soil.</title>
        <authorList>
            <person name="Galisteo C."/>
            <person name="De La Haba R."/>
            <person name="Sanchez-Porro C."/>
            <person name="Ventosa A."/>
        </authorList>
    </citation>
    <scope>NUCLEOTIDE SEQUENCE [LARGE SCALE GENOMIC DNA]</scope>
    <source>
        <strain evidence="5 6">KACC 190600</strain>
    </source>
</reference>
<name>A0ABT3Q0J1_9BACT</name>
<keyword evidence="1" id="KW-0547">Nucleotide-binding</keyword>
<feature type="domain" description="SRP54-type proteins GTP-binding" evidence="4">
    <location>
        <begin position="282"/>
        <end position="477"/>
    </location>
</feature>
<feature type="compositionally biased region" description="Polar residues" evidence="3">
    <location>
        <begin position="73"/>
        <end position="88"/>
    </location>
</feature>
<feature type="compositionally biased region" description="Basic and acidic residues" evidence="3">
    <location>
        <begin position="112"/>
        <end position="132"/>
    </location>
</feature>
<keyword evidence="6" id="KW-1185">Reference proteome</keyword>
<dbReference type="InterPro" id="IPR027417">
    <property type="entry name" value="P-loop_NTPase"/>
</dbReference>
<feature type="compositionally biased region" description="Polar residues" evidence="3">
    <location>
        <begin position="133"/>
        <end position="143"/>
    </location>
</feature>
<gene>
    <name evidence="5" type="ORF">LQ318_11900</name>
</gene>
<proteinExistence type="predicted"/>
<evidence type="ECO:0000256" key="1">
    <source>
        <dbReference type="ARBA" id="ARBA00022741"/>
    </source>
</evidence>
<sequence>MILNKFLDKTIETAKQSALQMYGYNLTELKSILHDKGESEDGESRNNFSQQEKSYKKYLSTGQRKRTGVTFERSATPSDSKNNTNGDKNNIESKLTAIRKYAAEQTASNEEEISHWKGDSVEDNGSQKETSKLKQNTPSSQLYSRKDIRPRAQKTDDRISAMKSKDHGGPSRTVSSIDREQSSFNHKSKPQKEENKRSLHQRLDRLESLMHLTLSSDDLSYASHPAFHKLLHKGVPKRLISKWFHIISEQGIHPNKQEELFQSKLSSIIQEAISEVHPGDPKKLLLFTGRSGSGKTSLVMKLSQKTHLFGGQDIAVVSIVPDDYAKMNYYTILEPFCRDHGIPYYRLKDEQELNSLSNEWKSFDHILIDTPSIELIDEFFFKQFVNIKQKLQSLYEAETHYLVNTAVNGVAFNDPLAVQVKADSLALTHIDQSNRWGKTVQLLIQSDYGLRFINSSESLEEGIDIFRPELFAKKLLN</sequence>
<dbReference type="Gene3D" id="3.40.50.300">
    <property type="entry name" value="P-loop containing nucleotide triphosphate hydrolases"/>
    <property type="match status" value="1"/>
</dbReference>
<evidence type="ECO:0000256" key="3">
    <source>
        <dbReference type="SAM" id="MobiDB-lite"/>
    </source>
</evidence>
<feature type="compositionally biased region" description="Basic and acidic residues" evidence="3">
    <location>
        <begin position="144"/>
        <end position="169"/>
    </location>
</feature>
<dbReference type="SMART" id="SM00962">
    <property type="entry name" value="SRP54"/>
    <property type="match status" value="1"/>
</dbReference>
<evidence type="ECO:0000256" key="2">
    <source>
        <dbReference type="ARBA" id="ARBA00023134"/>
    </source>
</evidence>
<dbReference type="InterPro" id="IPR000897">
    <property type="entry name" value="SRP54_GTPase_dom"/>
</dbReference>
<dbReference type="Proteomes" id="UP001207337">
    <property type="component" value="Unassembled WGS sequence"/>
</dbReference>
<organism evidence="5 6">
    <name type="scientific">Fodinibius salicampi</name>
    <dbReference type="NCBI Taxonomy" id="1920655"/>
    <lineage>
        <taxon>Bacteria</taxon>
        <taxon>Pseudomonadati</taxon>
        <taxon>Balneolota</taxon>
        <taxon>Balneolia</taxon>
        <taxon>Balneolales</taxon>
        <taxon>Balneolaceae</taxon>
        <taxon>Fodinibius</taxon>
    </lineage>
</organism>
<dbReference type="EMBL" id="JAJNDC010000003">
    <property type="protein sequence ID" value="MCW9713604.1"/>
    <property type="molecule type" value="Genomic_DNA"/>
</dbReference>
<protein>
    <recommendedName>
        <fullName evidence="4">SRP54-type proteins GTP-binding domain-containing protein</fullName>
    </recommendedName>
</protein>